<comment type="similarity">
    <text evidence="3 9">Belongs to the alpha-carbonic anhydrase family.</text>
</comment>
<dbReference type="InterPro" id="IPR018338">
    <property type="entry name" value="Carbonic_anhydrase_a-class_CS"/>
</dbReference>
<evidence type="ECO:0000259" key="10">
    <source>
        <dbReference type="PROSITE" id="PS51144"/>
    </source>
</evidence>
<dbReference type="Pfam" id="PF00194">
    <property type="entry name" value="Carb_anhydrase"/>
    <property type="match status" value="1"/>
</dbReference>
<feature type="domain" description="Alpha-carbonic anhydrase" evidence="10">
    <location>
        <begin position="39"/>
        <end position="274"/>
    </location>
</feature>
<dbReference type="EC" id="4.2.1.1" evidence="4 9"/>
<keyword evidence="5 9" id="KW-0479">Metal-binding</keyword>
<dbReference type="GO" id="GO:0004089">
    <property type="term" value="F:carbonate dehydratase activity"/>
    <property type="evidence" value="ECO:0007669"/>
    <property type="project" value="UniProtKB-UniRule"/>
</dbReference>
<evidence type="ECO:0000256" key="1">
    <source>
        <dbReference type="ARBA" id="ARBA00001947"/>
    </source>
</evidence>
<evidence type="ECO:0000256" key="8">
    <source>
        <dbReference type="ARBA" id="ARBA00048348"/>
    </source>
</evidence>
<proteinExistence type="inferred from homology"/>
<comment type="function">
    <text evidence="2 9">Reversible hydration of carbon dioxide.</text>
</comment>
<dbReference type="OrthoDB" id="429145at2759"/>
<feature type="chain" id="PRO_5040534130" description="Carbonic anhydrase" evidence="9">
    <location>
        <begin position="19"/>
        <end position="274"/>
    </location>
</feature>
<reference evidence="11" key="1">
    <citation type="submission" date="2021-02" db="EMBL/GenBank/DDBJ databases">
        <authorList>
            <person name="Nieuwenhuis M."/>
            <person name="Van De Peppel L.J.J."/>
        </authorList>
    </citation>
    <scope>NUCLEOTIDE SEQUENCE</scope>
    <source>
        <strain evidence="11">D49</strain>
    </source>
</reference>
<dbReference type="Gene3D" id="3.10.200.10">
    <property type="entry name" value="Alpha carbonic anhydrase"/>
    <property type="match status" value="1"/>
</dbReference>
<evidence type="ECO:0000256" key="2">
    <source>
        <dbReference type="ARBA" id="ARBA00002904"/>
    </source>
</evidence>
<dbReference type="PROSITE" id="PS00162">
    <property type="entry name" value="ALPHA_CA_1"/>
    <property type="match status" value="1"/>
</dbReference>
<dbReference type="InterPro" id="IPR041891">
    <property type="entry name" value="Alpha_CA_prokaryot-like"/>
</dbReference>
<dbReference type="SMART" id="SM01057">
    <property type="entry name" value="Carb_anhydrase"/>
    <property type="match status" value="1"/>
</dbReference>
<evidence type="ECO:0000256" key="4">
    <source>
        <dbReference type="ARBA" id="ARBA00012925"/>
    </source>
</evidence>
<dbReference type="AlphaFoldDB" id="A0A9P7K5S8"/>
<dbReference type="SUPFAM" id="SSF51069">
    <property type="entry name" value="Carbonic anhydrase"/>
    <property type="match status" value="1"/>
</dbReference>
<comment type="catalytic activity">
    <reaction evidence="8 9">
        <text>hydrogencarbonate + H(+) = CO2 + H2O</text>
        <dbReference type="Rhea" id="RHEA:10748"/>
        <dbReference type="ChEBI" id="CHEBI:15377"/>
        <dbReference type="ChEBI" id="CHEBI:15378"/>
        <dbReference type="ChEBI" id="CHEBI:16526"/>
        <dbReference type="ChEBI" id="CHEBI:17544"/>
        <dbReference type="EC" id="4.2.1.1"/>
    </reaction>
</comment>
<evidence type="ECO:0000313" key="11">
    <source>
        <dbReference type="EMBL" id="KAG5637200.1"/>
    </source>
</evidence>
<dbReference type="Proteomes" id="UP000717328">
    <property type="component" value="Unassembled WGS sequence"/>
</dbReference>
<evidence type="ECO:0000256" key="7">
    <source>
        <dbReference type="ARBA" id="ARBA00023239"/>
    </source>
</evidence>
<keyword evidence="7 9" id="KW-0456">Lyase</keyword>
<dbReference type="PROSITE" id="PS51144">
    <property type="entry name" value="ALPHA_CA_2"/>
    <property type="match status" value="1"/>
</dbReference>
<keyword evidence="6 9" id="KW-0862">Zinc</keyword>
<accession>A0A9P7K5S8</accession>
<dbReference type="InterPro" id="IPR001148">
    <property type="entry name" value="CA_dom"/>
</dbReference>
<sequence length="274" mass="30205">MYLLQLLFVASLIATSYGTPNSLIPVANNGTNAQSLVSRSFGYTGITGPLGWSGLSPESAMCSNGTSQSPINLDSRVRNPQINPTVRIKDGSGDFENLGNTVEVKLFGETAFEGKVYGLKQFHFHTPSEHRIKDEYFPLEAHFVHQAVDGTRLVLGVVFEITTNGATTEFVRTLAQHIKKIKVPGSKTRVNGLKFRQIVTTIHKSRLYQYAGSLTTPPCSEGITWLVSQTPLPIDVASYLAFKKIIKFNARFTQNTPGQRNLIEVAAEMIQKRT</sequence>
<organism evidence="11 12">
    <name type="scientific">Sphagnurus paluster</name>
    <dbReference type="NCBI Taxonomy" id="117069"/>
    <lineage>
        <taxon>Eukaryota</taxon>
        <taxon>Fungi</taxon>
        <taxon>Dikarya</taxon>
        <taxon>Basidiomycota</taxon>
        <taxon>Agaricomycotina</taxon>
        <taxon>Agaricomycetes</taxon>
        <taxon>Agaricomycetidae</taxon>
        <taxon>Agaricales</taxon>
        <taxon>Tricholomatineae</taxon>
        <taxon>Lyophyllaceae</taxon>
        <taxon>Sphagnurus</taxon>
    </lineage>
</organism>
<name>A0A9P7K5S8_9AGAR</name>
<comment type="caution">
    <text evidence="11">The sequence shown here is derived from an EMBL/GenBank/DDBJ whole genome shotgun (WGS) entry which is preliminary data.</text>
</comment>
<dbReference type="GO" id="GO:0008270">
    <property type="term" value="F:zinc ion binding"/>
    <property type="evidence" value="ECO:0007669"/>
    <property type="project" value="UniProtKB-UniRule"/>
</dbReference>
<keyword evidence="12" id="KW-1185">Reference proteome</keyword>
<dbReference type="InterPro" id="IPR023561">
    <property type="entry name" value="Carbonic_anhydrase_a-class"/>
</dbReference>
<gene>
    <name evidence="11" type="ORF">H0H81_005413</name>
</gene>
<dbReference type="EMBL" id="JABCKI010005851">
    <property type="protein sequence ID" value="KAG5637200.1"/>
    <property type="molecule type" value="Genomic_DNA"/>
</dbReference>
<evidence type="ECO:0000313" key="12">
    <source>
        <dbReference type="Proteomes" id="UP000717328"/>
    </source>
</evidence>
<evidence type="ECO:0000256" key="9">
    <source>
        <dbReference type="RuleBase" id="RU367011"/>
    </source>
</evidence>
<dbReference type="PANTHER" id="PTHR18952">
    <property type="entry name" value="CARBONIC ANHYDRASE"/>
    <property type="match status" value="1"/>
</dbReference>
<reference evidence="11" key="2">
    <citation type="submission" date="2021-10" db="EMBL/GenBank/DDBJ databases">
        <title>Phylogenomics reveals ancestral predisposition of the termite-cultivated fungus Termitomyces towards a domesticated lifestyle.</title>
        <authorList>
            <person name="Auxier B."/>
            <person name="Grum-Grzhimaylo A."/>
            <person name="Cardenas M.E."/>
            <person name="Lodge J.D."/>
            <person name="Laessoe T."/>
            <person name="Pedersen O."/>
            <person name="Smith M.E."/>
            <person name="Kuyper T.W."/>
            <person name="Franco-Molano E.A."/>
            <person name="Baroni T.J."/>
            <person name="Aanen D.K."/>
        </authorList>
    </citation>
    <scope>NUCLEOTIDE SEQUENCE</scope>
    <source>
        <strain evidence="11">D49</strain>
    </source>
</reference>
<dbReference type="PANTHER" id="PTHR18952:SF265">
    <property type="entry name" value="CARBONIC ANHYDRASE"/>
    <property type="match status" value="1"/>
</dbReference>
<comment type="cofactor">
    <cofactor evidence="1 9">
        <name>Zn(2+)</name>
        <dbReference type="ChEBI" id="CHEBI:29105"/>
    </cofactor>
</comment>
<feature type="signal peptide" evidence="9">
    <location>
        <begin position="1"/>
        <end position="18"/>
    </location>
</feature>
<evidence type="ECO:0000256" key="3">
    <source>
        <dbReference type="ARBA" id="ARBA00010718"/>
    </source>
</evidence>
<dbReference type="InterPro" id="IPR036398">
    <property type="entry name" value="CA_dom_sf"/>
</dbReference>
<protein>
    <recommendedName>
        <fullName evidence="4 9">Carbonic anhydrase</fullName>
        <ecNumber evidence="4 9">4.2.1.1</ecNumber>
    </recommendedName>
</protein>
<evidence type="ECO:0000256" key="6">
    <source>
        <dbReference type="ARBA" id="ARBA00022833"/>
    </source>
</evidence>
<evidence type="ECO:0000256" key="5">
    <source>
        <dbReference type="ARBA" id="ARBA00022723"/>
    </source>
</evidence>
<keyword evidence="9" id="KW-0732">Signal</keyword>
<dbReference type="CDD" id="cd03124">
    <property type="entry name" value="alpha_CA_prokaryotic_like"/>
    <property type="match status" value="1"/>
</dbReference>